<evidence type="ECO:0000313" key="2">
    <source>
        <dbReference type="Proteomes" id="UP001163223"/>
    </source>
</evidence>
<dbReference type="EMBL" id="CP113520">
    <property type="protein sequence ID" value="WAJ29176.1"/>
    <property type="molecule type" value="Genomic_DNA"/>
</dbReference>
<dbReference type="Proteomes" id="UP001163223">
    <property type="component" value="Chromosome"/>
</dbReference>
<sequence length="426" mass="46583">MIRLTAVLGLGVALFAASAQAQEYRLQPGDVLNFVVLGANRIDQRIAVDLDGQISVPVGGRFEAAGRTVAELQAEVAEKLKSGSFPIGADQNGRTVWDVIPPEAIVLDIAEYRPIYVSGDILTPGSQPFRSGTSVRQAIAVAGGASPFRTRQDPALELLGSEEQRRALLAQETGIELQIERLNAELKDGGVPAFESVRDNGLDPAQRDELLRNEQELFSTRQRDLDERRATIRQGIETIETRRDLLTESNENLQKETRLYQEELKRVEGLYAKGLVQVGRLNEAQRSVFLVASRSLDVSAELARLDRELVEMRSSLEEATTQRRSESLAQLKAASLELVATRAQIERLSQRLQYFSPRETEPTVEIMRDGGGRSERVAATLDTTLLPGDTVVVRLNDAPTTGLPDDRQAAAAPEPAQTPGAGATAR</sequence>
<reference evidence="1" key="1">
    <citation type="submission" date="2022-11" db="EMBL/GenBank/DDBJ databases">
        <title>beta-Carotene-producing bacterium, Jeongeuplla avenae sp. nov., alleviates the salt stress of Arabidopsis seedlings.</title>
        <authorList>
            <person name="Jiang L."/>
            <person name="Lee J."/>
        </authorList>
    </citation>
    <scope>NUCLEOTIDE SEQUENCE</scope>
    <source>
        <strain evidence="1">DY_R2A_6</strain>
    </source>
</reference>
<gene>
    <name evidence="1" type="ORF">OXU80_02730</name>
</gene>
<keyword evidence="2" id="KW-1185">Reference proteome</keyword>
<accession>A0ACD4NQX7</accession>
<name>A0ACD4NQX7_9HYPH</name>
<evidence type="ECO:0000313" key="1">
    <source>
        <dbReference type="EMBL" id="WAJ29176.1"/>
    </source>
</evidence>
<organism evidence="1 2">
    <name type="scientific">Antarcticirhabdus aurantiaca</name>
    <dbReference type="NCBI Taxonomy" id="2606717"/>
    <lineage>
        <taxon>Bacteria</taxon>
        <taxon>Pseudomonadati</taxon>
        <taxon>Pseudomonadota</taxon>
        <taxon>Alphaproteobacteria</taxon>
        <taxon>Hyphomicrobiales</taxon>
        <taxon>Aurantimonadaceae</taxon>
        <taxon>Antarcticirhabdus</taxon>
    </lineage>
</organism>
<protein>
    <submittedName>
        <fullName evidence="1">Polysaccharide biosynthesis/export family protein</fullName>
    </submittedName>
</protein>
<proteinExistence type="predicted"/>